<dbReference type="Gene3D" id="1.10.10.10">
    <property type="entry name" value="Winged helix-like DNA-binding domain superfamily/Winged helix DNA-binding domain"/>
    <property type="match status" value="1"/>
</dbReference>
<dbReference type="Proteomes" id="UP000305109">
    <property type="component" value="Unassembled WGS sequence"/>
</dbReference>
<evidence type="ECO:0000313" key="3">
    <source>
        <dbReference type="Proteomes" id="UP000305109"/>
    </source>
</evidence>
<gene>
    <name evidence="2" type="ORF">FCG67_19890</name>
</gene>
<dbReference type="PRINTS" id="PR00598">
    <property type="entry name" value="HTHMARR"/>
</dbReference>
<dbReference type="SUPFAM" id="SSF46785">
    <property type="entry name" value="Winged helix' DNA-binding domain"/>
    <property type="match status" value="1"/>
</dbReference>
<dbReference type="EMBL" id="SUMD01000010">
    <property type="protein sequence ID" value="TJZ75847.1"/>
    <property type="molecule type" value="Genomic_DNA"/>
</dbReference>
<dbReference type="InterPro" id="IPR039422">
    <property type="entry name" value="MarR/SlyA-like"/>
</dbReference>
<reference evidence="2 3" key="1">
    <citation type="submission" date="2019-04" db="EMBL/GenBank/DDBJ databases">
        <title>Rhodococcus oryzae sp. nov., a novel actinomycete isolated from rhizosphere soil of rice (Oryza sativa L.).</title>
        <authorList>
            <person name="Li C."/>
        </authorList>
    </citation>
    <scope>NUCLEOTIDE SEQUENCE [LARGE SCALE GENOMIC DNA]</scope>
    <source>
        <strain evidence="2 3">NEAU-CX67</strain>
    </source>
</reference>
<dbReference type="SMART" id="SM00347">
    <property type="entry name" value="HTH_MARR"/>
    <property type="match status" value="1"/>
</dbReference>
<evidence type="ECO:0000313" key="2">
    <source>
        <dbReference type="EMBL" id="TJZ75847.1"/>
    </source>
</evidence>
<feature type="domain" description="HTH marR-type" evidence="1">
    <location>
        <begin position="1"/>
        <end position="145"/>
    </location>
</feature>
<dbReference type="PANTHER" id="PTHR33164:SF95">
    <property type="entry name" value="TRANSCRIPTIONAL REGULATOR"/>
    <property type="match status" value="1"/>
</dbReference>
<dbReference type="InterPro" id="IPR036388">
    <property type="entry name" value="WH-like_DNA-bd_sf"/>
</dbReference>
<sequence length="156" mass="17190">MDSIDDGPPTALRRSPTWLMGQAGIHAQRLLNERMAEAGAHRWHYSVLSALAERGQLSQASLGRLCRLDRSDIAAVVGELEGDGYLVREPDPVDRRRNVVTITPEGGRRQRRLGALAVEAQEDLLAPLDVGERETLIALVERLVEHQSARQGVGWA</sequence>
<dbReference type="Pfam" id="PF12802">
    <property type="entry name" value="MarR_2"/>
    <property type="match status" value="1"/>
</dbReference>
<keyword evidence="3" id="KW-1185">Reference proteome</keyword>
<evidence type="ECO:0000259" key="1">
    <source>
        <dbReference type="PROSITE" id="PS50995"/>
    </source>
</evidence>
<dbReference type="InterPro" id="IPR036390">
    <property type="entry name" value="WH_DNA-bd_sf"/>
</dbReference>
<dbReference type="PANTHER" id="PTHR33164">
    <property type="entry name" value="TRANSCRIPTIONAL REGULATOR, MARR FAMILY"/>
    <property type="match status" value="1"/>
</dbReference>
<comment type="caution">
    <text evidence="2">The sequence shown here is derived from an EMBL/GenBank/DDBJ whole genome shotgun (WGS) entry which is preliminary data.</text>
</comment>
<name>A0ABY2RFZ7_9NOCA</name>
<organism evidence="2 3">
    <name type="scientific">Rhodococcus oryzae</name>
    <dbReference type="NCBI Taxonomy" id="2571143"/>
    <lineage>
        <taxon>Bacteria</taxon>
        <taxon>Bacillati</taxon>
        <taxon>Actinomycetota</taxon>
        <taxon>Actinomycetes</taxon>
        <taxon>Mycobacteriales</taxon>
        <taxon>Nocardiaceae</taxon>
        <taxon>Rhodococcus</taxon>
    </lineage>
</organism>
<dbReference type="RefSeq" id="WP_136911406.1">
    <property type="nucleotide sequence ID" value="NZ_SUMD01000010.1"/>
</dbReference>
<dbReference type="InterPro" id="IPR000835">
    <property type="entry name" value="HTH_MarR-typ"/>
</dbReference>
<accession>A0ABY2RFZ7</accession>
<dbReference type="PROSITE" id="PS50995">
    <property type="entry name" value="HTH_MARR_2"/>
    <property type="match status" value="1"/>
</dbReference>
<protein>
    <submittedName>
        <fullName evidence="2">Winged helix-turn-helix transcriptional regulator</fullName>
    </submittedName>
</protein>
<proteinExistence type="predicted"/>